<keyword evidence="3" id="KW-1185">Reference proteome</keyword>
<dbReference type="PANTHER" id="PTHR42815:SF2">
    <property type="entry name" value="FAD-BINDING, PUTATIVE (AFU_ORTHOLOGUE AFUA_6G07600)-RELATED"/>
    <property type="match status" value="1"/>
</dbReference>
<dbReference type="EMBL" id="JBHRZG010000003">
    <property type="protein sequence ID" value="MFC3831946.1"/>
    <property type="molecule type" value="Genomic_DNA"/>
</dbReference>
<dbReference type="NCBIfam" id="TIGR04025">
    <property type="entry name" value="PPOX_FMN_DR2398"/>
    <property type="match status" value="1"/>
</dbReference>
<dbReference type="PANTHER" id="PTHR42815">
    <property type="entry name" value="FAD-BINDING, PUTATIVE (AFU_ORTHOLOGUE AFUA_6G07600)-RELATED"/>
    <property type="match status" value="1"/>
</dbReference>
<dbReference type="Gene3D" id="2.30.110.10">
    <property type="entry name" value="Electron Transport, Fmn-binding Protein, Chain A"/>
    <property type="match status" value="1"/>
</dbReference>
<dbReference type="RefSeq" id="WP_322472826.1">
    <property type="nucleotide sequence ID" value="NZ_JBHRZG010000003.1"/>
</dbReference>
<feature type="domain" description="Pyridoxamine 5'-phosphate oxidase N-terminal" evidence="1">
    <location>
        <begin position="32"/>
        <end position="136"/>
    </location>
</feature>
<dbReference type="InterPro" id="IPR012349">
    <property type="entry name" value="Split_barrel_FMN-bd"/>
</dbReference>
<reference evidence="3" key="1">
    <citation type="journal article" date="2019" name="Int. J. Syst. Evol. Microbiol.">
        <title>The Global Catalogue of Microorganisms (GCM) 10K type strain sequencing project: providing services to taxonomists for standard genome sequencing and annotation.</title>
        <authorList>
            <consortium name="The Broad Institute Genomics Platform"/>
            <consortium name="The Broad Institute Genome Sequencing Center for Infectious Disease"/>
            <person name="Wu L."/>
            <person name="Ma J."/>
        </authorList>
    </citation>
    <scope>NUCLEOTIDE SEQUENCE [LARGE SCALE GENOMIC DNA]</scope>
    <source>
        <strain evidence="3">CCTCC AB 2017081</strain>
    </source>
</reference>
<evidence type="ECO:0000259" key="1">
    <source>
        <dbReference type="Pfam" id="PF01243"/>
    </source>
</evidence>
<dbReference type="InterPro" id="IPR011576">
    <property type="entry name" value="Pyridox_Oxase_N"/>
</dbReference>
<dbReference type="Pfam" id="PF01243">
    <property type="entry name" value="PNPOx_N"/>
    <property type="match status" value="1"/>
</dbReference>
<evidence type="ECO:0000313" key="3">
    <source>
        <dbReference type="Proteomes" id="UP001595803"/>
    </source>
</evidence>
<proteinExistence type="predicted"/>
<evidence type="ECO:0000313" key="2">
    <source>
        <dbReference type="EMBL" id="MFC3831946.1"/>
    </source>
</evidence>
<gene>
    <name evidence="2" type="ORF">ACFOSB_03665</name>
</gene>
<dbReference type="SUPFAM" id="SSF50475">
    <property type="entry name" value="FMN-binding split barrel"/>
    <property type="match status" value="1"/>
</dbReference>
<accession>A0ABV7Z763</accession>
<sequence length="208" mass="22875">MNDHRITTEAELEAVMGTPAEAVRAKILPRLDDVMTEFVRRAPLVFLSTIDADGHVDVSPKGDAPGFVHIDGAGRLLIPDRPGNRLTMGFRNILRSGEIGLIFVIPNQRETLRVKGTATLHRDPALLAELQANGKPALLCTRVEISGCFMHCGKAFIRSRLWQPESWEAPGRSLGARQFASVFGGDDPATAVQRTEDLLEKAYTDELY</sequence>
<name>A0ABV7Z763_9DEIO</name>
<organism evidence="2 3">
    <name type="scientific">Deinococcus rufus</name>
    <dbReference type="NCBI Taxonomy" id="2136097"/>
    <lineage>
        <taxon>Bacteria</taxon>
        <taxon>Thermotogati</taxon>
        <taxon>Deinococcota</taxon>
        <taxon>Deinococci</taxon>
        <taxon>Deinococcales</taxon>
        <taxon>Deinococcaceae</taxon>
        <taxon>Deinococcus</taxon>
    </lineage>
</organism>
<protein>
    <submittedName>
        <fullName evidence="2">MSMEG_1061 family FMN-dependent PPOX-type flavoprotein</fullName>
    </submittedName>
</protein>
<comment type="caution">
    <text evidence="2">The sequence shown here is derived from an EMBL/GenBank/DDBJ whole genome shotgun (WGS) entry which is preliminary data.</text>
</comment>
<dbReference type="Proteomes" id="UP001595803">
    <property type="component" value="Unassembled WGS sequence"/>
</dbReference>
<dbReference type="InterPro" id="IPR024029">
    <property type="entry name" value="Pyridox_Oxase_FMN-dep"/>
</dbReference>